<protein>
    <recommendedName>
        <fullName evidence="1">Mitochondrial outer membrane transport complex Sam37/metaxin N-terminal domain-containing protein</fullName>
    </recommendedName>
</protein>
<dbReference type="Proteomes" id="UP001529510">
    <property type="component" value="Unassembled WGS sequence"/>
</dbReference>
<dbReference type="EMBL" id="JAMKFB020000019">
    <property type="protein sequence ID" value="KAL0165622.1"/>
    <property type="molecule type" value="Genomic_DNA"/>
</dbReference>
<gene>
    <name evidence="2" type="ORF">M9458_037466</name>
</gene>
<feature type="domain" description="Mitochondrial outer membrane transport complex Sam37/metaxin N-terminal" evidence="1">
    <location>
        <begin position="2"/>
        <end position="35"/>
    </location>
</feature>
<evidence type="ECO:0000259" key="1">
    <source>
        <dbReference type="Pfam" id="PF10568"/>
    </source>
</evidence>
<sequence>IYTLWIDSKNYVDVTRCWYAENISFPLNFLLPNRMHSQQLEKLRLVREDPVLEPGEQLEKE</sequence>
<evidence type="ECO:0000313" key="2">
    <source>
        <dbReference type="EMBL" id="KAL0165622.1"/>
    </source>
</evidence>
<keyword evidence="3" id="KW-1185">Reference proteome</keyword>
<evidence type="ECO:0000313" key="3">
    <source>
        <dbReference type="Proteomes" id="UP001529510"/>
    </source>
</evidence>
<feature type="non-terminal residue" evidence="2">
    <location>
        <position position="1"/>
    </location>
</feature>
<accession>A0ABD0NV68</accession>
<organism evidence="2 3">
    <name type="scientific">Cirrhinus mrigala</name>
    <name type="common">Mrigala</name>
    <dbReference type="NCBI Taxonomy" id="683832"/>
    <lineage>
        <taxon>Eukaryota</taxon>
        <taxon>Metazoa</taxon>
        <taxon>Chordata</taxon>
        <taxon>Craniata</taxon>
        <taxon>Vertebrata</taxon>
        <taxon>Euteleostomi</taxon>
        <taxon>Actinopterygii</taxon>
        <taxon>Neopterygii</taxon>
        <taxon>Teleostei</taxon>
        <taxon>Ostariophysi</taxon>
        <taxon>Cypriniformes</taxon>
        <taxon>Cyprinidae</taxon>
        <taxon>Labeoninae</taxon>
        <taxon>Labeonini</taxon>
        <taxon>Cirrhinus</taxon>
    </lineage>
</organism>
<reference evidence="2 3" key="1">
    <citation type="submission" date="2024-05" db="EMBL/GenBank/DDBJ databases">
        <title>Genome sequencing and assembly of Indian major carp, Cirrhinus mrigala (Hamilton, 1822).</title>
        <authorList>
            <person name="Mohindra V."/>
            <person name="Chowdhury L.M."/>
            <person name="Lal K."/>
            <person name="Jena J.K."/>
        </authorList>
    </citation>
    <scope>NUCLEOTIDE SEQUENCE [LARGE SCALE GENOMIC DNA]</scope>
    <source>
        <strain evidence="2">CM1030</strain>
        <tissue evidence="2">Blood</tissue>
    </source>
</reference>
<proteinExistence type="predicted"/>
<dbReference type="Pfam" id="PF10568">
    <property type="entry name" value="Tom37"/>
    <property type="match status" value="1"/>
</dbReference>
<dbReference type="InterPro" id="IPR019564">
    <property type="entry name" value="Sam37/metaxin_N"/>
</dbReference>
<feature type="non-terminal residue" evidence="2">
    <location>
        <position position="61"/>
    </location>
</feature>
<dbReference type="AlphaFoldDB" id="A0ABD0NV68"/>
<comment type="caution">
    <text evidence="2">The sequence shown here is derived from an EMBL/GenBank/DDBJ whole genome shotgun (WGS) entry which is preliminary data.</text>
</comment>
<name>A0ABD0NV68_CIRMR</name>